<feature type="domain" description="FAD dependent oxidoreductase" evidence="8">
    <location>
        <begin position="187"/>
        <end position="357"/>
    </location>
</feature>
<dbReference type="GO" id="GO:0003884">
    <property type="term" value="F:D-amino-acid oxidase activity"/>
    <property type="evidence" value="ECO:0007669"/>
    <property type="project" value="InterPro"/>
</dbReference>
<name>A0A1K0GBK6_9BASI</name>
<evidence type="ECO:0000256" key="2">
    <source>
        <dbReference type="ARBA" id="ARBA00006730"/>
    </source>
</evidence>
<feature type="signal peptide" evidence="7">
    <location>
        <begin position="1"/>
        <end position="20"/>
    </location>
</feature>
<evidence type="ECO:0000313" key="9">
    <source>
        <dbReference type="EMBL" id="SAM85416.1"/>
    </source>
</evidence>
<organism evidence="9 11">
    <name type="scientific">Ustilago bromivora</name>
    <dbReference type="NCBI Taxonomy" id="307758"/>
    <lineage>
        <taxon>Eukaryota</taxon>
        <taxon>Fungi</taxon>
        <taxon>Dikarya</taxon>
        <taxon>Basidiomycota</taxon>
        <taxon>Ustilaginomycotina</taxon>
        <taxon>Ustilaginomycetes</taxon>
        <taxon>Ustilaginales</taxon>
        <taxon>Ustilaginaceae</taxon>
        <taxon>Ustilago</taxon>
    </lineage>
</organism>
<dbReference type="Proteomes" id="UP000179920">
    <property type="component" value="Chromosome XVII"/>
</dbReference>
<evidence type="ECO:0000256" key="7">
    <source>
        <dbReference type="SAM" id="SignalP"/>
    </source>
</evidence>
<dbReference type="InterPro" id="IPR006076">
    <property type="entry name" value="FAD-dep_OxRdtase"/>
</dbReference>
<dbReference type="AlphaFoldDB" id="A0A1K0GBK6"/>
<keyword evidence="5" id="KW-0560">Oxidoreductase</keyword>
<protein>
    <submittedName>
        <fullName evidence="9">Related to D-amino-acid oxidase</fullName>
    </submittedName>
</protein>
<comment type="cofactor">
    <cofactor evidence="1 6">
        <name>FAD</name>
        <dbReference type="ChEBI" id="CHEBI:57692"/>
    </cofactor>
</comment>
<accession>A0A1K0GBK6</accession>
<feature type="binding site" evidence="6">
    <location>
        <position position="195"/>
    </location>
    <ligand>
        <name>FAD</name>
        <dbReference type="ChEBI" id="CHEBI:57692"/>
    </ligand>
</feature>
<dbReference type="Pfam" id="PF01266">
    <property type="entry name" value="DAO"/>
    <property type="match status" value="1"/>
</dbReference>
<reference evidence="11" key="1">
    <citation type="submission" date="2016-04" db="EMBL/GenBank/DDBJ databases">
        <authorList>
            <person name="Guldener U."/>
            <person name="Guldener U."/>
        </authorList>
    </citation>
    <scope>NUCLEOTIDE SEQUENCE [LARGE SCALE GENOMIC DNA]</scope>
    <source>
        <strain evidence="11">UB2112</strain>
    </source>
</reference>
<dbReference type="EMBL" id="LT558133">
    <property type="protein sequence ID" value="SAM85416.1"/>
    <property type="molecule type" value="Genomic_DNA"/>
</dbReference>
<dbReference type="PANTHER" id="PTHR11530:SF30">
    <property type="entry name" value="FAD DEPENDENT OXIDOREDUCTASE DOMAIN-CONTAINING PROTEIN"/>
    <property type="match status" value="1"/>
</dbReference>
<dbReference type="InterPro" id="IPR023209">
    <property type="entry name" value="DAO"/>
</dbReference>
<evidence type="ECO:0000313" key="12">
    <source>
        <dbReference type="Proteomes" id="UP000658997"/>
    </source>
</evidence>
<dbReference type="OrthoDB" id="2015447at2759"/>
<dbReference type="PANTHER" id="PTHR11530">
    <property type="entry name" value="D-AMINO ACID OXIDASE"/>
    <property type="match status" value="1"/>
</dbReference>
<gene>
    <name evidence="10" type="ORF">UBRO2_05398</name>
    <name evidence="9" type="ORF">UBRO_07380</name>
</gene>
<feature type="binding site" evidence="6">
    <location>
        <position position="244"/>
    </location>
    <ligand>
        <name>D-dopa</name>
        <dbReference type="ChEBI" id="CHEBI:149689"/>
    </ligand>
</feature>
<dbReference type="PIRSF" id="PIRSF000189">
    <property type="entry name" value="D-aa_oxidase"/>
    <property type="match status" value="1"/>
</dbReference>
<comment type="similarity">
    <text evidence="2">Belongs to the DAMOX/DASOX family.</text>
</comment>
<evidence type="ECO:0000259" key="8">
    <source>
        <dbReference type="Pfam" id="PF01266"/>
    </source>
</evidence>
<evidence type="ECO:0000256" key="3">
    <source>
        <dbReference type="ARBA" id="ARBA00022630"/>
    </source>
</evidence>
<evidence type="ECO:0000313" key="11">
    <source>
        <dbReference type="Proteomes" id="UP000179920"/>
    </source>
</evidence>
<evidence type="ECO:0000313" key="10">
    <source>
        <dbReference type="EMBL" id="SYW84298.1"/>
    </source>
</evidence>
<dbReference type="SUPFAM" id="SSF51971">
    <property type="entry name" value="Nucleotide-binding domain"/>
    <property type="match status" value="1"/>
</dbReference>
<reference evidence="9" key="2">
    <citation type="submission" date="2016-04" db="EMBL/GenBank/DDBJ databases">
        <authorList>
            <person name="Evans L.H."/>
            <person name="Alamgir A."/>
            <person name="Owens N."/>
            <person name="Weber N.D."/>
            <person name="Virtaneva K."/>
            <person name="Barbian K."/>
            <person name="Babar A."/>
            <person name="Rosenke K."/>
        </authorList>
    </citation>
    <scope>NUCLEOTIDE SEQUENCE</scope>
    <source>
        <strain evidence="9">UB2112</strain>
    </source>
</reference>
<dbReference type="Gene3D" id="3.30.9.10">
    <property type="entry name" value="D-Amino Acid Oxidase, subunit A, domain 2"/>
    <property type="match status" value="1"/>
</dbReference>
<evidence type="ECO:0000256" key="1">
    <source>
        <dbReference type="ARBA" id="ARBA00001974"/>
    </source>
</evidence>
<dbReference type="GO" id="GO:0005737">
    <property type="term" value="C:cytoplasm"/>
    <property type="evidence" value="ECO:0007669"/>
    <property type="project" value="TreeGrafter"/>
</dbReference>
<keyword evidence="12" id="KW-1185">Reference proteome</keyword>
<keyword evidence="3" id="KW-0285">Flavoprotein</keyword>
<feature type="chain" id="PRO_5038218788" evidence="7">
    <location>
        <begin position="21"/>
        <end position="373"/>
    </location>
</feature>
<dbReference type="GO" id="GO:0019478">
    <property type="term" value="P:D-amino acid catabolic process"/>
    <property type="evidence" value="ECO:0007669"/>
    <property type="project" value="TreeGrafter"/>
</dbReference>
<evidence type="ECO:0000256" key="5">
    <source>
        <dbReference type="ARBA" id="ARBA00023002"/>
    </source>
</evidence>
<reference evidence="10" key="3">
    <citation type="submission" date="2018-08" db="EMBL/GenBank/DDBJ databases">
        <authorList>
            <person name="Guldener U."/>
        </authorList>
    </citation>
    <scope>NUCLEOTIDE SEQUENCE</scope>
    <source>
        <strain evidence="10">UB2</strain>
    </source>
</reference>
<evidence type="ECO:0000256" key="6">
    <source>
        <dbReference type="PIRSR" id="PIRSR000189-1"/>
    </source>
</evidence>
<sequence>MSANTHIVVLGAGVLGLTNAFELRERGYKVTILARDLPQDSFSQTFASPWAGANWCSFATLQDKPSQRRDAITFHKWLQLHKQLPPEIMAMVDFTDITPHKREAQDVWYSKLVPDFAVLPNGDGQGWHAIKYKSFTISVPLYTKLLVSELTSPKPSLMDATRAGPSVEIRRCSTLSSLSAVRALIPSCDLVVNATGVGAGDLAEVKDPKVYPIRGQTVLVSVPCFRAPSQGARCVMKLSSPAHYVIPRARSGQVILGGSFDIRQSSTTPDKVLAEKILQECAKLVPEIVPEGKTWKEIDVISHNVGLRPARENGVRVELETLASGAASRGLTVVHSYGIGPAGYQASFGIANEVADLVDGHVATSGGKAQAKL</sequence>
<evidence type="ECO:0000256" key="4">
    <source>
        <dbReference type="ARBA" id="ARBA00022827"/>
    </source>
</evidence>
<dbReference type="EMBL" id="ULHB01000164">
    <property type="protein sequence ID" value="SYW84298.1"/>
    <property type="molecule type" value="Genomic_DNA"/>
</dbReference>
<dbReference type="GO" id="GO:0071949">
    <property type="term" value="F:FAD binding"/>
    <property type="evidence" value="ECO:0007669"/>
    <property type="project" value="InterPro"/>
</dbReference>
<dbReference type="SUPFAM" id="SSF54373">
    <property type="entry name" value="FAD-linked reductases, C-terminal domain"/>
    <property type="match status" value="1"/>
</dbReference>
<feature type="binding site" evidence="6">
    <location>
        <position position="308"/>
    </location>
    <ligand>
        <name>D-dopa</name>
        <dbReference type="ChEBI" id="CHEBI:149689"/>
    </ligand>
</feature>
<proteinExistence type="inferred from homology"/>
<dbReference type="Proteomes" id="UP000658997">
    <property type="component" value="Unassembled WGS sequence"/>
</dbReference>
<dbReference type="Gene3D" id="3.40.50.720">
    <property type="entry name" value="NAD(P)-binding Rossmann-like Domain"/>
    <property type="match status" value="1"/>
</dbReference>
<keyword evidence="4 6" id="KW-0274">FAD</keyword>
<keyword evidence="7" id="KW-0732">Signal</keyword>